<keyword evidence="3" id="KW-1185">Reference proteome</keyword>
<reference evidence="2 3" key="1">
    <citation type="submission" date="2024-04" db="EMBL/GenBank/DDBJ databases">
        <authorList>
            <person name="Fracassetti M."/>
        </authorList>
    </citation>
    <scope>NUCLEOTIDE SEQUENCE [LARGE SCALE GENOMIC DNA]</scope>
</reference>
<dbReference type="Proteomes" id="UP001497516">
    <property type="component" value="Chromosome 9"/>
</dbReference>
<feature type="region of interest" description="Disordered" evidence="1">
    <location>
        <begin position="1"/>
        <end position="76"/>
    </location>
</feature>
<protein>
    <submittedName>
        <fullName evidence="2">Uncharacterized protein</fullName>
    </submittedName>
</protein>
<name>A0AAV2GL05_9ROSI</name>
<gene>
    <name evidence="2" type="ORF">LTRI10_LOCUS50364</name>
</gene>
<feature type="compositionally biased region" description="Gly residues" evidence="1">
    <location>
        <begin position="107"/>
        <end position="125"/>
    </location>
</feature>
<feature type="compositionally biased region" description="Low complexity" evidence="1">
    <location>
        <begin position="12"/>
        <end position="26"/>
    </location>
</feature>
<dbReference type="EMBL" id="OZ034822">
    <property type="protein sequence ID" value="CAL1410982.1"/>
    <property type="molecule type" value="Genomic_DNA"/>
</dbReference>
<feature type="compositionally biased region" description="Basic and acidic residues" evidence="1">
    <location>
        <begin position="29"/>
        <end position="40"/>
    </location>
</feature>
<evidence type="ECO:0000313" key="2">
    <source>
        <dbReference type="EMBL" id="CAL1410982.1"/>
    </source>
</evidence>
<sequence length="125" mass="12655">MAKKKKQSNPSVRPGPVDVVRPGLVDAVRPSEADSVRSGEADGVCSGKADGGLGTKKKIPGDSGDDWNSGESELGKSAAATASLGRLLLGLEQRRSVAGGRRWSGKLAGGRGWRSAGGEGLGGED</sequence>
<evidence type="ECO:0000313" key="3">
    <source>
        <dbReference type="Proteomes" id="UP001497516"/>
    </source>
</evidence>
<accession>A0AAV2GL05</accession>
<dbReference type="AlphaFoldDB" id="A0AAV2GL05"/>
<organism evidence="2 3">
    <name type="scientific">Linum trigynum</name>
    <dbReference type="NCBI Taxonomy" id="586398"/>
    <lineage>
        <taxon>Eukaryota</taxon>
        <taxon>Viridiplantae</taxon>
        <taxon>Streptophyta</taxon>
        <taxon>Embryophyta</taxon>
        <taxon>Tracheophyta</taxon>
        <taxon>Spermatophyta</taxon>
        <taxon>Magnoliopsida</taxon>
        <taxon>eudicotyledons</taxon>
        <taxon>Gunneridae</taxon>
        <taxon>Pentapetalae</taxon>
        <taxon>rosids</taxon>
        <taxon>fabids</taxon>
        <taxon>Malpighiales</taxon>
        <taxon>Linaceae</taxon>
        <taxon>Linum</taxon>
    </lineage>
</organism>
<evidence type="ECO:0000256" key="1">
    <source>
        <dbReference type="SAM" id="MobiDB-lite"/>
    </source>
</evidence>
<feature type="region of interest" description="Disordered" evidence="1">
    <location>
        <begin position="99"/>
        <end position="125"/>
    </location>
</feature>
<proteinExistence type="predicted"/>